<keyword evidence="2" id="KW-1185">Reference proteome</keyword>
<dbReference type="AlphaFoldDB" id="A0A4Y2L1C3"/>
<proteinExistence type="predicted"/>
<evidence type="ECO:0000313" key="2">
    <source>
        <dbReference type="Proteomes" id="UP000499080"/>
    </source>
</evidence>
<evidence type="ECO:0000313" key="1">
    <source>
        <dbReference type="EMBL" id="GBN08199.1"/>
    </source>
</evidence>
<protein>
    <submittedName>
        <fullName evidence="1">Uncharacterized protein</fullName>
    </submittedName>
</protein>
<comment type="caution">
    <text evidence="1">The sequence shown here is derived from an EMBL/GenBank/DDBJ whole genome shotgun (WGS) entry which is preliminary data.</text>
</comment>
<reference evidence="1 2" key="1">
    <citation type="journal article" date="2019" name="Sci. Rep.">
        <title>Orb-weaving spider Araneus ventricosus genome elucidates the spidroin gene catalogue.</title>
        <authorList>
            <person name="Kono N."/>
            <person name="Nakamura H."/>
            <person name="Ohtoshi R."/>
            <person name="Moran D.A.P."/>
            <person name="Shinohara A."/>
            <person name="Yoshida Y."/>
            <person name="Fujiwara M."/>
            <person name="Mori M."/>
            <person name="Tomita M."/>
            <person name="Arakawa K."/>
        </authorList>
    </citation>
    <scope>NUCLEOTIDE SEQUENCE [LARGE SCALE GENOMIC DNA]</scope>
</reference>
<dbReference type="OrthoDB" id="6512137at2759"/>
<accession>A0A4Y2L1C3</accession>
<name>A0A4Y2L1C3_ARAVE</name>
<gene>
    <name evidence="1" type="ORF">AVEN_220868_1</name>
</gene>
<sequence length="137" mass="15847">MFFSSKDKELIAAKIPFDTILDEIRDGVSDSRLERIHLLTKKDIYNIEKMYNLQSSGQRHINDAVIVDAWVREMQNSDKDNCVLYYKLQSSDEGFLKDEDFVLIIMTDAQSEIFKKFSSDVVCMDGTHGLNSYSFEV</sequence>
<dbReference type="Proteomes" id="UP000499080">
    <property type="component" value="Unassembled WGS sequence"/>
</dbReference>
<dbReference type="EMBL" id="BGPR01005243">
    <property type="protein sequence ID" value="GBN08199.1"/>
    <property type="molecule type" value="Genomic_DNA"/>
</dbReference>
<organism evidence="1 2">
    <name type="scientific">Araneus ventricosus</name>
    <name type="common">Orbweaver spider</name>
    <name type="synonym">Epeira ventricosa</name>
    <dbReference type="NCBI Taxonomy" id="182803"/>
    <lineage>
        <taxon>Eukaryota</taxon>
        <taxon>Metazoa</taxon>
        <taxon>Ecdysozoa</taxon>
        <taxon>Arthropoda</taxon>
        <taxon>Chelicerata</taxon>
        <taxon>Arachnida</taxon>
        <taxon>Araneae</taxon>
        <taxon>Araneomorphae</taxon>
        <taxon>Entelegynae</taxon>
        <taxon>Araneoidea</taxon>
        <taxon>Araneidae</taxon>
        <taxon>Araneus</taxon>
    </lineage>
</organism>